<dbReference type="AlphaFoldDB" id="A0A9W8LNP1"/>
<evidence type="ECO:0008006" key="4">
    <source>
        <dbReference type="Google" id="ProtNLM"/>
    </source>
</evidence>
<dbReference type="Gene3D" id="3.40.50.2020">
    <property type="match status" value="1"/>
</dbReference>
<protein>
    <recommendedName>
        <fullName evidence="4">Phosphoribosyltransferase</fullName>
    </recommendedName>
</protein>
<comment type="caution">
    <text evidence="2">The sequence shown here is derived from an EMBL/GenBank/DDBJ whole genome shotgun (WGS) entry which is preliminary data.</text>
</comment>
<dbReference type="SUPFAM" id="SSF53271">
    <property type="entry name" value="PRTase-like"/>
    <property type="match status" value="1"/>
</dbReference>
<gene>
    <name evidence="2" type="ORF">GGI15_000201</name>
</gene>
<proteinExistence type="predicted"/>
<sequence>MVSLSREPSSISSRDRAGGSPDGRAAGPARGRQAMFIDRIHAGRLLAGNLQQYVGDPDIAVMSISRGGAVIGSVIAEALGTDIPHIFYPVRPIPCASIPRLSLGSVAGDGSVRLDNMVVKSLGLDMSQVLDIIAEIDTRLGSEQMQFRRPTPFPEPLAGKTLLVVDDGMEAGDMMREAIMHLRHCYAASAIVVAVPVCLADLRKQLKRHVECVVDVVSSVCVGSVARWYERGVRASGDEQRVLQRLFVGAPSSRRRSGFDFE</sequence>
<dbReference type="EMBL" id="JANBUM010000005">
    <property type="protein sequence ID" value="KAJ2788026.1"/>
    <property type="molecule type" value="Genomic_DNA"/>
</dbReference>
<dbReference type="CDD" id="cd06223">
    <property type="entry name" value="PRTases_typeI"/>
    <property type="match status" value="1"/>
</dbReference>
<dbReference type="InterPro" id="IPR000836">
    <property type="entry name" value="PRTase_dom"/>
</dbReference>
<evidence type="ECO:0000256" key="1">
    <source>
        <dbReference type="SAM" id="MobiDB-lite"/>
    </source>
</evidence>
<dbReference type="Gene3D" id="3.30.1310.20">
    <property type="entry name" value="PRTase-like"/>
    <property type="match status" value="1"/>
</dbReference>
<dbReference type="OrthoDB" id="5779169at2759"/>
<accession>A0A9W8LNP1</accession>
<reference evidence="2" key="1">
    <citation type="submission" date="2022-07" db="EMBL/GenBank/DDBJ databases">
        <title>Phylogenomic reconstructions and comparative analyses of Kickxellomycotina fungi.</title>
        <authorList>
            <person name="Reynolds N.K."/>
            <person name="Stajich J.E."/>
            <person name="Barry K."/>
            <person name="Grigoriev I.V."/>
            <person name="Crous P."/>
            <person name="Smith M.E."/>
        </authorList>
    </citation>
    <scope>NUCLEOTIDE SEQUENCE</scope>
    <source>
        <strain evidence="2">BCRC 34489</strain>
    </source>
</reference>
<evidence type="ECO:0000313" key="2">
    <source>
        <dbReference type="EMBL" id="KAJ2788026.1"/>
    </source>
</evidence>
<organism evidence="2 3">
    <name type="scientific">Coemansia interrupta</name>
    <dbReference type="NCBI Taxonomy" id="1126814"/>
    <lineage>
        <taxon>Eukaryota</taxon>
        <taxon>Fungi</taxon>
        <taxon>Fungi incertae sedis</taxon>
        <taxon>Zoopagomycota</taxon>
        <taxon>Kickxellomycotina</taxon>
        <taxon>Kickxellomycetes</taxon>
        <taxon>Kickxellales</taxon>
        <taxon>Kickxellaceae</taxon>
        <taxon>Coemansia</taxon>
    </lineage>
</organism>
<name>A0A9W8LNP1_9FUNG</name>
<keyword evidence="3" id="KW-1185">Reference proteome</keyword>
<dbReference type="InterPro" id="IPR029057">
    <property type="entry name" value="PRTase-like"/>
</dbReference>
<evidence type="ECO:0000313" key="3">
    <source>
        <dbReference type="Proteomes" id="UP001140172"/>
    </source>
</evidence>
<dbReference type="Proteomes" id="UP001140172">
    <property type="component" value="Unassembled WGS sequence"/>
</dbReference>
<feature type="region of interest" description="Disordered" evidence="1">
    <location>
        <begin position="1"/>
        <end position="28"/>
    </location>
</feature>